<sequence length="139" mass="16275">MVEYHIYCDGYYLTHDKVHTDPLNRSIVSCSESNSSTNQLWEINRDNSINGLNGEKVISNHIGWIPERSNILLLGEHDYDLIIYPLKLIYNLGKIYTIINEIKYLLIKDSNNNILIMRDKGVEDELISDKWEIKKYNSQ</sequence>
<protein>
    <submittedName>
        <fullName evidence="1">Uncharacterized protein</fullName>
    </submittedName>
</protein>
<dbReference type="AlphaFoldDB" id="A0A6C0F7E6"/>
<dbReference type="EMBL" id="MN738745">
    <property type="protein sequence ID" value="QHT36543.1"/>
    <property type="molecule type" value="Genomic_DNA"/>
</dbReference>
<organism evidence="1">
    <name type="scientific">viral metagenome</name>
    <dbReference type="NCBI Taxonomy" id="1070528"/>
    <lineage>
        <taxon>unclassified sequences</taxon>
        <taxon>metagenomes</taxon>
        <taxon>organismal metagenomes</taxon>
    </lineage>
</organism>
<evidence type="ECO:0000313" key="1">
    <source>
        <dbReference type="EMBL" id="QHT36543.1"/>
    </source>
</evidence>
<proteinExistence type="predicted"/>
<accession>A0A6C0F7E6</accession>
<reference evidence="1" key="1">
    <citation type="journal article" date="2020" name="Nature">
        <title>Giant virus diversity and host interactions through global metagenomics.</title>
        <authorList>
            <person name="Schulz F."/>
            <person name="Roux S."/>
            <person name="Paez-Espino D."/>
            <person name="Jungbluth S."/>
            <person name="Walsh D.A."/>
            <person name="Denef V.J."/>
            <person name="McMahon K.D."/>
            <person name="Konstantinidis K.T."/>
            <person name="Eloe-Fadrosh E.A."/>
            <person name="Kyrpides N.C."/>
            <person name="Woyke T."/>
        </authorList>
    </citation>
    <scope>NUCLEOTIDE SEQUENCE</scope>
    <source>
        <strain evidence="1">GVMAG-S-ERX555931-87</strain>
    </source>
</reference>
<name>A0A6C0F7E6_9ZZZZ</name>